<feature type="compositionally biased region" description="Basic residues" evidence="8">
    <location>
        <begin position="1321"/>
        <end position="1332"/>
    </location>
</feature>
<dbReference type="GO" id="GO:0005524">
    <property type="term" value="F:ATP binding"/>
    <property type="evidence" value="ECO:0007669"/>
    <property type="project" value="UniProtKB-KW"/>
</dbReference>
<feature type="compositionally biased region" description="Polar residues" evidence="8">
    <location>
        <begin position="1814"/>
        <end position="1824"/>
    </location>
</feature>
<evidence type="ECO:0000256" key="8">
    <source>
        <dbReference type="SAM" id="MobiDB-lite"/>
    </source>
</evidence>
<feature type="compositionally biased region" description="Polar residues" evidence="8">
    <location>
        <begin position="1536"/>
        <end position="1547"/>
    </location>
</feature>
<feature type="compositionally biased region" description="Low complexity" evidence="8">
    <location>
        <begin position="1104"/>
        <end position="1145"/>
    </location>
</feature>
<feature type="compositionally biased region" description="Low complexity" evidence="8">
    <location>
        <begin position="879"/>
        <end position="890"/>
    </location>
</feature>
<feature type="region of interest" description="Disordered" evidence="8">
    <location>
        <begin position="637"/>
        <end position="664"/>
    </location>
</feature>
<dbReference type="InterPro" id="IPR000719">
    <property type="entry name" value="Prot_kinase_dom"/>
</dbReference>
<feature type="binding site" evidence="7">
    <location>
        <begin position="369"/>
        <end position="370"/>
    </location>
    <ligand>
        <name>ATP</name>
        <dbReference type="ChEBI" id="CHEBI:30616"/>
    </ligand>
</feature>
<feature type="region of interest" description="Disordered" evidence="8">
    <location>
        <begin position="1536"/>
        <end position="1566"/>
    </location>
</feature>
<dbReference type="Pfam" id="PF00069">
    <property type="entry name" value="Pkinase"/>
    <property type="match status" value="1"/>
</dbReference>
<feature type="compositionally biased region" description="Low complexity" evidence="8">
    <location>
        <begin position="1688"/>
        <end position="1708"/>
    </location>
</feature>
<feature type="compositionally biased region" description="Polar residues" evidence="8">
    <location>
        <begin position="1420"/>
        <end position="1429"/>
    </location>
</feature>
<feature type="region of interest" description="Disordered" evidence="8">
    <location>
        <begin position="1752"/>
        <end position="1844"/>
    </location>
</feature>
<keyword evidence="2" id="KW-0808">Transferase</keyword>
<feature type="compositionally biased region" description="Polar residues" evidence="8">
    <location>
        <begin position="723"/>
        <end position="732"/>
    </location>
</feature>
<feature type="active site" description="Proton acceptor" evidence="6">
    <location>
        <position position="365"/>
    </location>
</feature>
<dbReference type="GO" id="GO:0004674">
    <property type="term" value="F:protein serine/threonine kinase activity"/>
    <property type="evidence" value="ECO:0007669"/>
    <property type="project" value="UniProtKB-KW"/>
</dbReference>
<evidence type="ECO:0000256" key="7">
    <source>
        <dbReference type="PIRSR" id="PIRSR630616-2"/>
    </source>
</evidence>
<feature type="compositionally biased region" description="Low complexity" evidence="8">
    <location>
        <begin position="1169"/>
        <end position="1194"/>
    </location>
</feature>
<evidence type="ECO:0000256" key="1">
    <source>
        <dbReference type="ARBA" id="ARBA00022527"/>
    </source>
</evidence>
<keyword evidence="1" id="KW-0723">Serine/threonine-protein kinase</keyword>
<feature type="compositionally biased region" description="Gly residues" evidence="8">
    <location>
        <begin position="650"/>
        <end position="660"/>
    </location>
</feature>
<feature type="region of interest" description="Disordered" evidence="8">
    <location>
        <begin position="1614"/>
        <end position="1711"/>
    </location>
</feature>
<feature type="compositionally biased region" description="Basic and acidic residues" evidence="8">
    <location>
        <begin position="1373"/>
        <end position="1384"/>
    </location>
</feature>
<name>A0A0G4GTE1_9ALVE</name>
<feature type="compositionally biased region" description="Low complexity" evidence="8">
    <location>
        <begin position="1275"/>
        <end position="1296"/>
    </location>
</feature>
<evidence type="ECO:0000256" key="2">
    <source>
        <dbReference type="ARBA" id="ARBA00022679"/>
    </source>
</evidence>
<evidence type="ECO:0000259" key="9">
    <source>
        <dbReference type="PROSITE" id="PS50011"/>
    </source>
</evidence>
<dbReference type="InterPro" id="IPR030616">
    <property type="entry name" value="Aur-like"/>
</dbReference>
<evidence type="ECO:0000256" key="4">
    <source>
        <dbReference type="ARBA" id="ARBA00022777"/>
    </source>
</evidence>
<proteinExistence type="predicted"/>
<feature type="compositionally biased region" description="Low complexity" evidence="8">
    <location>
        <begin position="819"/>
        <end position="836"/>
    </location>
</feature>
<feature type="compositionally biased region" description="Pro residues" evidence="8">
    <location>
        <begin position="738"/>
        <end position="749"/>
    </location>
</feature>
<feature type="compositionally biased region" description="Polar residues" evidence="8">
    <location>
        <begin position="1795"/>
        <end position="1804"/>
    </location>
</feature>
<dbReference type="InterPro" id="IPR011009">
    <property type="entry name" value="Kinase-like_dom_sf"/>
</dbReference>
<evidence type="ECO:0000256" key="3">
    <source>
        <dbReference type="ARBA" id="ARBA00022741"/>
    </source>
</evidence>
<feature type="compositionally biased region" description="Pro residues" evidence="8">
    <location>
        <begin position="705"/>
        <end position="717"/>
    </location>
</feature>
<keyword evidence="5 7" id="KW-0067">ATP-binding</keyword>
<feature type="compositionally biased region" description="Basic residues" evidence="8">
    <location>
        <begin position="837"/>
        <end position="851"/>
    </location>
</feature>
<feature type="binding site" evidence="7">
    <location>
        <begin position="319"/>
        <end position="321"/>
    </location>
    <ligand>
        <name>ATP</name>
        <dbReference type="ChEBI" id="CHEBI:30616"/>
    </ligand>
</feature>
<sequence length="1897" mass="202903">MAVRDHYVTPFEVAIRGLLMRETMVMHTPLFDTSVELLHWAEEEASITHIFFNPPNPPVCNAPHYDRLERVVKADRDAERAFFAEMSRRGGLTDWLQYFPTTVLTAQHVQRFVHVWNPSSIDPMTAGEQAMWSVPAPRLSQWEVARFTPPENMNQAEQFRKEREMGRLPDGMSFSANAAEEESEREEVEERREVFHIEDITEEQAVAEENRRRTFRQAIDACVPHHYDEAEDFELVWEVPIQQCLYGSVHKGVALTTGTIVAIKIFSKEQIAERQKELDLPETPLAEVFFAPLTASARDHLTTPREVFHDPHFHYVVSDFAPGEDLLELLKLFPDGMPEPQARFYIRQATEALFECHRRGFAMQDFSLENCLLFRKKADTDEGAIANGNGNGKGDSSIGDKENEQNKKEVPEYFSVKVCDPGQAILFKRDSRGRELPVPYRGCIGKKFRPPEAFTQSPYLATKVDCWDLGWAAYYLLFARQIIGSCDERDEDWRFELFKEATPESLGDLMERNELAKDWTDESMDFILRLMSLRPQDRMSVEDALKHPWLHPSKAAPVPYFCLRPAHPLEDSLVQKAKAAAAVVNRDAVRKIVNRIKEGPLIPEAYRREFMEQLCLWHKPSGHTFLQLEGLAENIRLPGPDDDLDDSSRGNGGAMDGSDGGMFYAILPENIPTETDRLSRAQWSSQFNPPKIPHSVDGLKLSFPLQPPVVDPAPLPPDHLQDNNHAQSTNVPADSHPPTEPPKLPLAPNPPHNFHQPPFHPPPHVGTQTYPQQPPMRMQHPPLHLHANGHAHQNHGIPPFAPPQAVTVFRGGDLPESHQQGPRAGAQSGSGSGSRHFPYHNHAHPHQHRPAHAPAVGQGSRLSAPPAVANGVPAEQTGPAAAASAAAAPAKQVKTQQGKDSKASTSSSGGARARPSLPSSSSVSAQGGKQKATGTKGKEKEKGGAGTVRDSEGGARKKPKAVETVEGGTVPRVPIGVSTLPPTEAANGPSPSPSRQPAGAPHHAPLSANPVQVQSSAVIPQQFPHYTPPPGAVHHRTTLMPGGGRPASVHPHPGPPTFIPIHHMQAFRASTPAPHPTATQTVHSFVPGAPSAMPTVRAAATDHGLATPGPAAASAAAGSGGRPLPAGDRAAPLPAGGPRPLLQLGNKNPSTFSIGRAGGEQAQKKGRDAAAPAAPPAAVAKKAPARNVAAAATKKPPPTKGGVPELGGTKADSSHPPLRAGSLHYSSIGRVPQQSQTHHGPVGGVPQQSQTHHGPVGGSAAPPTQTAVAAVLSTEAAGGAAAAQASAAAAAVALSSPLPGGQVSSSLPKVSEAQTTLTSRVRPKPKTAKAKAKQVPSISVKKEKERPATTLSKPAPKVSSTSSMAKRKPTRQQTEEEGAKETAHIPDAGPSSAVRTRAEAPKLKERPAAASVPPAPRMSTPATLQQKKQPTSPRAETAAAAVPSVAHPAPSYGSAGAVQAHAATAVLVAPSGPVSSRATSVIPSSVRDTPNAPPSGHPASLALYYRVPPQMSSTPMRGPHPGVLLNAPMQTMRVSTQRQSATPQTTERIPPMQAPESSRPPLPSPMPAAAPAVLLSDLQQPGGPPQHGYWAQRPSLPPVPSLVATAGAIAEGSRENSVRSLSPMPPAAAVPRVPSTEGEVRARVRPPPSATPARAVPIQRTQGVRMQGPPAGFPPAFSPPSDAHLLHPQPSVQRQRPQQQPAQGQPLQSAYPYAHPCLPILSPTPRLFYPQIQAQGQEAAMQQHLQQAPQILMAPGWPPPRASSTFGRPQQQQQQQQQQTPQQNPPNFAVAAPPQQLTMQTGPQQGELPGRNMTAGNAQGRVTSPSPPPAVWVRGQTEHAAGGPPRLHALAAPIPQMVMQPQNMQAGGGLHGGVPVQIRMQMVQQPPQPAGGLFVFR</sequence>
<evidence type="ECO:0000256" key="6">
    <source>
        <dbReference type="PIRSR" id="PIRSR630616-1"/>
    </source>
</evidence>
<feature type="compositionally biased region" description="Polar residues" evidence="8">
    <location>
        <begin position="1302"/>
        <end position="1319"/>
    </location>
</feature>
<evidence type="ECO:0000256" key="5">
    <source>
        <dbReference type="ARBA" id="ARBA00022840"/>
    </source>
</evidence>
<dbReference type="SUPFAM" id="SSF56112">
    <property type="entry name" value="Protein kinase-like (PK-like)"/>
    <property type="match status" value="1"/>
</dbReference>
<keyword evidence="3 7" id="KW-0547">Nucleotide-binding</keyword>
<accession>A0A0G4GTE1</accession>
<dbReference type="SMART" id="SM00220">
    <property type="entry name" value="S_TKc"/>
    <property type="match status" value="1"/>
</dbReference>
<feature type="region of interest" description="Disordered" evidence="8">
    <location>
        <begin position="1275"/>
        <end position="1443"/>
    </location>
</feature>
<feature type="compositionally biased region" description="Basic and acidic residues" evidence="8">
    <location>
        <begin position="936"/>
        <end position="963"/>
    </location>
</feature>
<dbReference type="PROSITE" id="PS50011">
    <property type="entry name" value="PROTEIN_KINASE_DOM"/>
    <property type="match status" value="1"/>
</dbReference>
<feature type="region of interest" description="Disordered" evidence="8">
    <location>
        <begin position="384"/>
        <end position="406"/>
    </location>
</feature>
<dbReference type="Gene3D" id="1.10.510.10">
    <property type="entry name" value="Transferase(Phosphotransferase) domain 1"/>
    <property type="match status" value="1"/>
</dbReference>
<feature type="binding site" evidence="7">
    <location>
        <position position="264"/>
    </location>
    <ligand>
        <name>ATP</name>
        <dbReference type="ChEBI" id="CHEBI:30616"/>
    </ligand>
</feature>
<feature type="region of interest" description="Disordered" evidence="8">
    <location>
        <begin position="1471"/>
        <end position="1497"/>
    </location>
</feature>
<evidence type="ECO:0000313" key="10">
    <source>
        <dbReference type="EMBL" id="CEM34042.1"/>
    </source>
</evidence>
<dbReference type="EMBL" id="CDMZ01001535">
    <property type="protein sequence ID" value="CEM34042.1"/>
    <property type="molecule type" value="Genomic_DNA"/>
</dbReference>
<feature type="region of interest" description="Disordered" evidence="8">
    <location>
        <begin position="809"/>
        <end position="1014"/>
    </location>
</feature>
<dbReference type="VEuPathDB" id="CryptoDB:Cvel_5183"/>
<feature type="compositionally biased region" description="Basic and acidic residues" evidence="8">
    <location>
        <begin position="1396"/>
        <end position="1407"/>
    </location>
</feature>
<feature type="compositionally biased region" description="Polar residues" evidence="8">
    <location>
        <begin position="1473"/>
        <end position="1488"/>
    </location>
</feature>
<gene>
    <name evidence="10" type="ORF">Cvel_5183</name>
</gene>
<reference evidence="10" key="1">
    <citation type="submission" date="2014-11" db="EMBL/GenBank/DDBJ databases">
        <authorList>
            <person name="Otto D Thomas"/>
            <person name="Naeem Raeece"/>
        </authorList>
    </citation>
    <scope>NUCLEOTIDE SEQUENCE</scope>
</reference>
<feature type="compositionally biased region" description="Low complexity" evidence="8">
    <location>
        <begin position="903"/>
        <end position="935"/>
    </location>
</feature>
<feature type="domain" description="Protein kinase" evidence="9">
    <location>
        <begin position="235"/>
        <end position="550"/>
    </location>
</feature>
<protein>
    <recommendedName>
        <fullName evidence="9">Protein kinase domain-containing protein</fullName>
    </recommendedName>
</protein>
<dbReference type="CDD" id="cd00180">
    <property type="entry name" value="PKc"/>
    <property type="match status" value="1"/>
</dbReference>
<keyword evidence="4" id="KW-0418">Kinase</keyword>
<feature type="compositionally biased region" description="Low complexity" evidence="8">
    <location>
        <begin position="1430"/>
        <end position="1443"/>
    </location>
</feature>
<dbReference type="PANTHER" id="PTHR24350">
    <property type="entry name" value="SERINE/THREONINE-PROTEIN KINASE IAL-RELATED"/>
    <property type="match status" value="1"/>
</dbReference>
<feature type="region of interest" description="Disordered" evidence="8">
    <location>
        <begin position="1102"/>
        <end position="1263"/>
    </location>
</feature>
<organism evidence="10">
    <name type="scientific">Chromera velia CCMP2878</name>
    <dbReference type="NCBI Taxonomy" id="1169474"/>
    <lineage>
        <taxon>Eukaryota</taxon>
        <taxon>Sar</taxon>
        <taxon>Alveolata</taxon>
        <taxon>Colpodellida</taxon>
        <taxon>Chromeraceae</taxon>
        <taxon>Chromera</taxon>
    </lineage>
</organism>
<feature type="region of interest" description="Disordered" evidence="8">
    <location>
        <begin position="703"/>
        <end position="749"/>
    </location>
</feature>
<feature type="compositionally biased region" description="Low complexity" evidence="8">
    <location>
        <begin position="1769"/>
        <end position="1787"/>
    </location>
</feature>